<sequence length="80" mass="8513">MLKGVRCTAAASVYPWTAMGTNFTQEITRSGDTICAPLDSMPSLSLAGCTVTSHTSSTNGEDGDVVDVYGQRVYNIIQIH</sequence>
<evidence type="ECO:0000313" key="1">
    <source>
        <dbReference type="EMBL" id="KAK4291428.1"/>
    </source>
</evidence>
<reference evidence="1" key="1">
    <citation type="submission" date="2023-11" db="EMBL/GenBank/DDBJ databases">
        <title>Genome assemblies of two species of porcelain crab, Petrolisthes cinctipes and Petrolisthes manimaculis (Anomura: Porcellanidae).</title>
        <authorList>
            <person name="Angst P."/>
        </authorList>
    </citation>
    <scope>NUCLEOTIDE SEQUENCE</scope>
    <source>
        <strain evidence="1">PB745_02</strain>
        <tissue evidence="1">Gill</tissue>
    </source>
</reference>
<name>A0AAE1NL30_9EUCA</name>
<comment type="caution">
    <text evidence="1">The sequence shown here is derived from an EMBL/GenBank/DDBJ whole genome shotgun (WGS) entry which is preliminary data.</text>
</comment>
<keyword evidence="2" id="KW-1185">Reference proteome</keyword>
<evidence type="ECO:0000313" key="2">
    <source>
        <dbReference type="Proteomes" id="UP001292094"/>
    </source>
</evidence>
<dbReference type="EMBL" id="JAWZYT010005154">
    <property type="protein sequence ID" value="KAK4291428.1"/>
    <property type="molecule type" value="Genomic_DNA"/>
</dbReference>
<dbReference type="AlphaFoldDB" id="A0AAE1NL30"/>
<gene>
    <name evidence="1" type="ORF">Pmani_035744</name>
</gene>
<accession>A0AAE1NL30</accession>
<protein>
    <submittedName>
        <fullName evidence="1">Uncharacterized protein</fullName>
    </submittedName>
</protein>
<proteinExistence type="predicted"/>
<organism evidence="1 2">
    <name type="scientific">Petrolisthes manimaculis</name>
    <dbReference type="NCBI Taxonomy" id="1843537"/>
    <lineage>
        <taxon>Eukaryota</taxon>
        <taxon>Metazoa</taxon>
        <taxon>Ecdysozoa</taxon>
        <taxon>Arthropoda</taxon>
        <taxon>Crustacea</taxon>
        <taxon>Multicrustacea</taxon>
        <taxon>Malacostraca</taxon>
        <taxon>Eumalacostraca</taxon>
        <taxon>Eucarida</taxon>
        <taxon>Decapoda</taxon>
        <taxon>Pleocyemata</taxon>
        <taxon>Anomura</taxon>
        <taxon>Galatheoidea</taxon>
        <taxon>Porcellanidae</taxon>
        <taxon>Petrolisthes</taxon>
    </lineage>
</organism>
<dbReference type="Proteomes" id="UP001292094">
    <property type="component" value="Unassembled WGS sequence"/>
</dbReference>